<proteinExistence type="predicted"/>
<feature type="region of interest" description="Disordered" evidence="1">
    <location>
        <begin position="73"/>
        <end position="125"/>
    </location>
</feature>
<feature type="compositionally biased region" description="Polar residues" evidence="1">
    <location>
        <begin position="1"/>
        <end position="14"/>
    </location>
</feature>
<dbReference type="VEuPathDB" id="TriTrypDB:TcIL3000_0_28990"/>
<name>F9W485_TRYCI</name>
<sequence length="244" mass="25879">MSKSPTTRGRSTPRQVRAGIEEAGFRRSSGSTRELARSRDEVHKTPRTTNESALDENAIAARVDAALTKQGMAGSNIVRRGRDQPQIRPKSEMGPCKAVDRVPRSGAITPIRSQAGGRASLSSSGNLSMTREKWAAEAPSAVETVVSSSVAKSMSGKPLQAASVATPSMSAGISRSGSRAESSSEGDSAAAAAALLKATKERQFYYDKLRQLEGILLPLVEEYPAGCGERRLVDTLLDVLYASE</sequence>
<reference evidence="2 3" key="2">
    <citation type="journal article" date="2012" name="Proc. Natl. Acad. Sci. U.S.A.">
        <title>Antigenic diversity is generated by distinct evolutionary mechanisms in African trypanosome species.</title>
        <authorList>
            <person name="Jackson A.P."/>
            <person name="Berry A."/>
            <person name="Aslett M."/>
            <person name="Allison H.C."/>
            <person name="Burton P."/>
            <person name="Vavrova-Anderson J."/>
            <person name="Brown R."/>
            <person name="Browne H."/>
            <person name="Corton N."/>
            <person name="Hauser H."/>
            <person name="Gamble J."/>
            <person name="Gilderthorp R."/>
            <person name="Marcello L."/>
            <person name="McQuillan J."/>
            <person name="Otto T.D."/>
            <person name="Quail M.A."/>
            <person name="Sanders M.J."/>
            <person name="van Tonder A."/>
            <person name="Ginger M.L."/>
            <person name="Field M.C."/>
            <person name="Barry J.D."/>
            <person name="Hertz-Fowler C."/>
            <person name="Berriman M."/>
        </authorList>
    </citation>
    <scope>NUCLEOTIDE SEQUENCE [LARGE SCALE GENOMIC DNA]</scope>
    <source>
        <strain evidence="2 3">IL3000</strain>
    </source>
</reference>
<protein>
    <submittedName>
        <fullName evidence="2">WGS project CAEQ00000000 data, annotated contig 1157</fullName>
    </submittedName>
</protein>
<organism evidence="2 3">
    <name type="scientific">Trypanosoma congolense (strain IL3000)</name>
    <dbReference type="NCBI Taxonomy" id="1068625"/>
    <lineage>
        <taxon>Eukaryota</taxon>
        <taxon>Discoba</taxon>
        <taxon>Euglenozoa</taxon>
        <taxon>Kinetoplastea</taxon>
        <taxon>Metakinetoplastina</taxon>
        <taxon>Trypanosomatida</taxon>
        <taxon>Trypanosomatidae</taxon>
        <taxon>Trypanosoma</taxon>
        <taxon>Nannomonas</taxon>
    </lineage>
</organism>
<dbReference type="Proteomes" id="UP000000702">
    <property type="component" value="Unassembled WGS sequence"/>
</dbReference>
<feature type="compositionally biased region" description="Low complexity" evidence="1">
    <location>
        <begin position="170"/>
        <end position="186"/>
    </location>
</feature>
<dbReference type="SUPFAM" id="SSF140612">
    <property type="entry name" value="EB1 dimerisation domain-like"/>
    <property type="match status" value="1"/>
</dbReference>
<comment type="caution">
    <text evidence="2">The sequence shown here is derived from an EMBL/GenBank/DDBJ whole genome shotgun (WGS) entry which is preliminary data.</text>
</comment>
<dbReference type="AlphaFoldDB" id="F9W485"/>
<feature type="region of interest" description="Disordered" evidence="1">
    <location>
        <begin position="155"/>
        <end position="186"/>
    </location>
</feature>
<reference evidence="3" key="1">
    <citation type="submission" date="2011-07" db="EMBL/GenBank/DDBJ databases">
        <title>Divergent evolution of antigenic variation in African trypanosomes.</title>
        <authorList>
            <person name="Jackson A.P."/>
            <person name="Berry A."/>
            <person name="Allison H.C."/>
            <person name="Burton P."/>
            <person name="Anderson J."/>
            <person name="Aslett M."/>
            <person name="Brown R."/>
            <person name="Corton N."/>
            <person name="Harris D."/>
            <person name="Hauser H."/>
            <person name="Gamble J."/>
            <person name="Gilderthorp R."/>
            <person name="McQuillan J."/>
            <person name="Quail M.A."/>
            <person name="Sanders M."/>
            <person name="Van Tonder A."/>
            <person name="Ginger M.L."/>
            <person name="Donelson J.E."/>
            <person name="Field M.C."/>
            <person name="Barry J.D."/>
            <person name="Berriman M."/>
            <person name="Hertz-Fowler C."/>
        </authorList>
    </citation>
    <scope>NUCLEOTIDE SEQUENCE [LARGE SCALE GENOMIC DNA]</scope>
    <source>
        <strain evidence="3">IL3000</strain>
    </source>
</reference>
<accession>F9W485</accession>
<dbReference type="Gene3D" id="1.20.5.1430">
    <property type="match status" value="1"/>
</dbReference>
<evidence type="ECO:0000313" key="2">
    <source>
        <dbReference type="EMBL" id="CCD11973.1"/>
    </source>
</evidence>
<gene>
    <name evidence="2" type="ORF">TCIL3000_0_28990</name>
</gene>
<dbReference type="EMBL" id="CAEQ01000527">
    <property type="protein sequence ID" value="CCD11973.1"/>
    <property type="molecule type" value="Genomic_DNA"/>
</dbReference>
<feature type="compositionally biased region" description="Basic and acidic residues" evidence="1">
    <location>
        <begin position="34"/>
        <end position="44"/>
    </location>
</feature>
<evidence type="ECO:0000256" key="1">
    <source>
        <dbReference type="SAM" id="MobiDB-lite"/>
    </source>
</evidence>
<evidence type="ECO:0000313" key="3">
    <source>
        <dbReference type="Proteomes" id="UP000000702"/>
    </source>
</evidence>
<feature type="region of interest" description="Disordered" evidence="1">
    <location>
        <begin position="1"/>
        <end position="56"/>
    </location>
</feature>
<dbReference type="InterPro" id="IPR036133">
    <property type="entry name" value="EB1_C_sf"/>
</dbReference>
<feature type="compositionally biased region" description="Basic and acidic residues" evidence="1">
    <location>
        <begin position="80"/>
        <end position="91"/>
    </location>
</feature>
<keyword evidence="3" id="KW-1185">Reference proteome</keyword>
<dbReference type="GO" id="GO:0008017">
    <property type="term" value="F:microtubule binding"/>
    <property type="evidence" value="ECO:0007669"/>
    <property type="project" value="InterPro"/>
</dbReference>